<evidence type="ECO:0000256" key="16">
    <source>
        <dbReference type="ARBA" id="ARBA00023170"/>
    </source>
</evidence>
<dbReference type="Gene3D" id="1.10.510.10">
    <property type="entry name" value="Transferase(Phosphotransferase) domain 1"/>
    <property type="match status" value="2"/>
</dbReference>
<keyword evidence="17" id="KW-0325">Glycoprotein</keyword>
<organism evidence="22 23">
    <name type="scientific">Helianthus annuus</name>
    <name type="common">Common sunflower</name>
    <dbReference type="NCBI Taxonomy" id="4232"/>
    <lineage>
        <taxon>Eukaryota</taxon>
        <taxon>Viridiplantae</taxon>
        <taxon>Streptophyta</taxon>
        <taxon>Embryophyta</taxon>
        <taxon>Tracheophyta</taxon>
        <taxon>Spermatophyta</taxon>
        <taxon>Magnoliopsida</taxon>
        <taxon>eudicotyledons</taxon>
        <taxon>Gunneridae</taxon>
        <taxon>Pentapetalae</taxon>
        <taxon>asterids</taxon>
        <taxon>campanulids</taxon>
        <taxon>Asterales</taxon>
        <taxon>Asteraceae</taxon>
        <taxon>Asteroideae</taxon>
        <taxon>Heliantheae alliance</taxon>
        <taxon>Heliantheae</taxon>
        <taxon>Helianthus</taxon>
    </lineage>
</organism>
<dbReference type="InterPro" id="IPR008271">
    <property type="entry name" value="Ser/Thr_kinase_AS"/>
</dbReference>
<keyword evidence="8 20" id="KW-0812">Transmembrane</keyword>
<evidence type="ECO:0000256" key="1">
    <source>
        <dbReference type="ARBA" id="ARBA00004162"/>
    </source>
</evidence>
<keyword evidence="7 22" id="KW-0808">Transferase</keyword>
<dbReference type="EMBL" id="MNCJ02000326">
    <property type="protein sequence ID" value="KAF5784502.1"/>
    <property type="molecule type" value="Genomic_DNA"/>
</dbReference>
<evidence type="ECO:0000256" key="19">
    <source>
        <dbReference type="ARBA" id="ARBA00048679"/>
    </source>
</evidence>
<comment type="catalytic activity">
    <reaction evidence="18">
        <text>L-threonyl-[protein] + ATP = O-phospho-L-threonyl-[protein] + ADP + H(+)</text>
        <dbReference type="Rhea" id="RHEA:46608"/>
        <dbReference type="Rhea" id="RHEA-COMP:11060"/>
        <dbReference type="Rhea" id="RHEA-COMP:11605"/>
        <dbReference type="ChEBI" id="CHEBI:15378"/>
        <dbReference type="ChEBI" id="CHEBI:30013"/>
        <dbReference type="ChEBI" id="CHEBI:30616"/>
        <dbReference type="ChEBI" id="CHEBI:61977"/>
        <dbReference type="ChEBI" id="CHEBI:456216"/>
        <dbReference type="EC" id="2.7.11.1"/>
    </reaction>
</comment>
<keyword evidence="13" id="KW-0067">ATP-binding</keyword>
<keyword evidence="14 20" id="KW-1133">Transmembrane helix</keyword>
<evidence type="ECO:0000256" key="18">
    <source>
        <dbReference type="ARBA" id="ARBA00047899"/>
    </source>
</evidence>
<comment type="caution">
    <text evidence="22">The sequence shown here is derived from an EMBL/GenBank/DDBJ whole genome shotgun (WGS) entry which is preliminary data.</text>
</comment>
<dbReference type="Gene3D" id="3.30.200.20">
    <property type="entry name" value="Phosphorylase Kinase, domain 1"/>
    <property type="match status" value="2"/>
</dbReference>
<dbReference type="GO" id="GO:0005886">
    <property type="term" value="C:plasma membrane"/>
    <property type="evidence" value="ECO:0000318"/>
    <property type="project" value="GO_Central"/>
</dbReference>
<reference evidence="22" key="2">
    <citation type="submission" date="2020-06" db="EMBL/GenBank/DDBJ databases">
        <title>Helianthus annuus Genome sequencing and assembly Release 2.</title>
        <authorList>
            <person name="Gouzy J."/>
            <person name="Langlade N."/>
            <person name="Munos S."/>
        </authorList>
    </citation>
    <scope>NUCLEOTIDE SEQUENCE</scope>
    <source>
        <tissue evidence="22">Leaves</tissue>
    </source>
</reference>
<dbReference type="FunFam" id="1.10.510.10:FF:000358">
    <property type="entry name" value="Putative leucine-rich repeat receptor-like serine/threonine-protein kinase"/>
    <property type="match status" value="1"/>
</dbReference>
<keyword evidence="9" id="KW-0732">Signal</keyword>
<feature type="domain" description="Protein kinase" evidence="21">
    <location>
        <begin position="1"/>
        <end position="206"/>
    </location>
</feature>
<dbReference type="GO" id="GO:0004674">
    <property type="term" value="F:protein serine/threonine kinase activity"/>
    <property type="evidence" value="ECO:0007669"/>
    <property type="project" value="UniProtKB-KW"/>
</dbReference>
<dbReference type="InterPro" id="IPR000719">
    <property type="entry name" value="Prot_kinase_dom"/>
</dbReference>
<evidence type="ECO:0000256" key="4">
    <source>
        <dbReference type="ARBA" id="ARBA00022527"/>
    </source>
</evidence>
<evidence type="ECO:0000256" key="8">
    <source>
        <dbReference type="ARBA" id="ARBA00022692"/>
    </source>
</evidence>
<evidence type="ECO:0000256" key="9">
    <source>
        <dbReference type="ARBA" id="ARBA00022729"/>
    </source>
</evidence>
<dbReference type="AlphaFoldDB" id="A0A9K3HTV9"/>
<keyword evidence="4" id="KW-0723">Serine/threonine-protein kinase</keyword>
<keyword evidence="23" id="KW-1185">Reference proteome</keyword>
<name>A0A9K3HTV9_HELAN</name>
<keyword evidence="12" id="KW-0418">Kinase</keyword>
<evidence type="ECO:0000256" key="7">
    <source>
        <dbReference type="ARBA" id="ARBA00022679"/>
    </source>
</evidence>
<evidence type="ECO:0000256" key="17">
    <source>
        <dbReference type="ARBA" id="ARBA00023180"/>
    </source>
</evidence>
<evidence type="ECO:0000256" key="10">
    <source>
        <dbReference type="ARBA" id="ARBA00022737"/>
    </source>
</evidence>
<keyword evidence="3" id="KW-1003">Cell membrane</keyword>
<reference evidence="22" key="1">
    <citation type="journal article" date="2017" name="Nature">
        <title>The sunflower genome provides insights into oil metabolism, flowering and Asterid evolution.</title>
        <authorList>
            <person name="Badouin H."/>
            <person name="Gouzy J."/>
            <person name="Grassa C.J."/>
            <person name="Murat F."/>
            <person name="Staton S.E."/>
            <person name="Cottret L."/>
            <person name="Lelandais-Briere C."/>
            <person name="Owens G.L."/>
            <person name="Carrere S."/>
            <person name="Mayjonade B."/>
            <person name="Legrand L."/>
            <person name="Gill N."/>
            <person name="Kane N.C."/>
            <person name="Bowers J.E."/>
            <person name="Hubner S."/>
            <person name="Bellec A."/>
            <person name="Berard A."/>
            <person name="Berges H."/>
            <person name="Blanchet N."/>
            <person name="Boniface M.C."/>
            <person name="Brunel D."/>
            <person name="Catrice O."/>
            <person name="Chaidir N."/>
            <person name="Claudel C."/>
            <person name="Donnadieu C."/>
            <person name="Faraut T."/>
            <person name="Fievet G."/>
            <person name="Helmstetter N."/>
            <person name="King M."/>
            <person name="Knapp S.J."/>
            <person name="Lai Z."/>
            <person name="Le Paslier M.C."/>
            <person name="Lippi Y."/>
            <person name="Lorenzon L."/>
            <person name="Mandel J.R."/>
            <person name="Marage G."/>
            <person name="Marchand G."/>
            <person name="Marquand E."/>
            <person name="Bret-Mestries E."/>
            <person name="Morien E."/>
            <person name="Nambeesan S."/>
            <person name="Nguyen T."/>
            <person name="Pegot-Espagnet P."/>
            <person name="Pouilly N."/>
            <person name="Raftis F."/>
            <person name="Sallet E."/>
            <person name="Schiex T."/>
            <person name="Thomas J."/>
            <person name="Vandecasteele C."/>
            <person name="Vares D."/>
            <person name="Vear F."/>
            <person name="Vautrin S."/>
            <person name="Crespi M."/>
            <person name="Mangin B."/>
            <person name="Burke J.M."/>
            <person name="Salse J."/>
            <person name="Munos S."/>
            <person name="Vincourt P."/>
            <person name="Rieseberg L.H."/>
            <person name="Langlade N.B."/>
        </authorList>
    </citation>
    <scope>NUCLEOTIDE SEQUENCE</scope>
    <source>
        <tissue evidence="22">Leaves</tissue>
    </source>
</reference>
<keyword evidence="16" id="KW-0675">Receptor</keyword>
<evidence type="ECO:0000259" key="21">
    <source>
        <dbReference type="PROSITE" id="PS50011"/>
    </source>
</evidence>
<sequence length="577" mass="66690">MLSSLEHKNIISFVGFCDENNEKIILYEHAVHGSLDQHLSDPNLTWYRRLKICLGVARALNYLHYDVIHCDINSSKIFLDKDWEPKIFGFELSTKYPQSLRHRLLFSRYFNHTNVTPKYDVYSFGVLLFEVVCGRKPMIGDHGVKKDLDDIIDPNLRNQMDTQSWSVFIKITYSCLNEQLVKRPTMDHIVKDLEDMLELQWSYEYLMEWLKIPLSEIKSATSGFDEAYYVGAGGYGRVYKAELDVLDIDNFSLMEGKRKDKLPKRRRTVAIKCIIDREDENSKQGFLTEIELLSSCKHPNIVSLLGFCTEARDMILVYEYAIKGSLSDYLGSTSKTIKLPWEKRLQICLDIAHGINYLHTQMEGKPRIIHRDIKSENILLDANLNAKVADFGLSKFHHTDQQASTIYTKHIAGTEFYMDPEYLTTCKYKKESDVYSFGVVLFEILSGRLAYDSTYVGENEKGLAPIARRRFNEGTLKELIDPKMIEEDDEHLITVNRGPNQDSFEAFSRIAYQCLSETQAKRPTMEVVIKELNNALNLQVSQFVTKIAIFIFLSWSLLVNTVLIINFLTKLHKYGCI</sequence>
<dbReference type="SUPFAM" id="SSF56112">
    <property type="entry name" value="Protein kinase-like (PK-like)"/>
    <property type="match status" value="2"/>
</dbReference>
<dbReference type="InterPro" id="IPR011009">
    <property type="entry name" value="Kinase-like_dom_sf"/>
</dbReference>
<accession>A0A9K3HTV9</accession>
<dbReference type="PROSITE" id="PS50011">
    <property type="entry name" value="PROTEIN_KINASE_DOM"/>
    <property type="match status" value="2"/>
</dbReference>
<dbReference type="InterPro" id="IPR001245">
    <property type="entry name" value="Ser-Thr/Tyr_kinase_cat_dom"/>
</dbReference>
<keyword evidence="15 20" id="KW-0472">Membrane</keyword>
<keyword evidence="6" id="KW-0433">Leucine-rich repeat</keyword>
<keyword evidence="11" id="KW-0547">Nucleotide-binding</keyword>
<evidence type="ECO:0000256" key="14">
    <source>
        <dbReference type="ARBA" id="ARBA00022989"/>
    </source>
</evidence>
<dbReference type="PANTHER" id="PTHR27003:SF471">
    <property type="entry name" value="VASCULAR ENDOTHELIAL GROWTH FACTOR RECEPTOR 2 (VEGFR2)-RELATED"/>
    <property type="match status" value="1"/>
</dbReference>
<evidence type="ECO:0000313" key="23">
    <source>
        <dbReference type="Proteomes" id="UP000215914"/>
    </source>
</evidence>
<feature type="domain" description="Protein kinase" evidence="21">
    <location>
        <begin position="224"/>
        <end position="536"/>
    </location>
</feature>
<dbReference type="InterPro" id="IPR045272">
    <property type="entry name" value="ANXUR1/2-like"/>
</dbReference>
<keyword evidence="5" id="KW-0597">Phosphoprotein</keyword>
<dbReference type="PROSITE" id="PS00108">
    <property type="entry name" value="PROTEIN_KINASE_ST"/>
    <property type="match status" value="1"/>
</dbReference>
<dbReference type="GO" id="GO:0004672">
    <property type="term" value="F:protein kinase activity"/>
    <property type="evidence" value="ECO:0000318"/>
    <property type="project" value="GO_Central"/>
</dbReference>
<evidence type="ECO:0000256" key="5">
    <source>
        <dbReference type="ARBA" id="ARBA00022553"/>
    </source>
</evidence>
<dbReference type="Gramene" id="mRNA:HanXRQr2_Chr11g0520231">
    <property type="protein sequence ID" value="mRNA:HanXRQr2_Chr11g0520231"/>
    <property type="gene ID" value="HanXRQr2_Chr11g0520231"/>
</dbReference>
<dbReference type="Proteomes" id="UP000215914">
    <property type="component" value="Unassembled WGS sequence"/>
</dbReference>
<dbReference type="PANTHER" id="PTHR27003">
    <property type="entry name" value="OS07G0166700 PROTEIN"/>
    <property type="match status" value="1"/>
</dbReference>
<dbReference type="EC" id="2.7.11.1" evidence="2"/>
<evidence type="ECO:0000256" key="15">
    <source>
        <dbReference type="ARBA" id="ARBA00023136"/>
    </source>
</evidence>
<evidence type="ECO:0000256" key="3">
    <source>
        <dbReference type="ARBA" id="ARBA00022475"/>
    </source>
</evidence>
<evidence type="ECO:0000256" key="11">
    <source>
        <dbReference type="ARBA" id="ARBA00022741"/>
    </source>
</evidence>
<evidence type="ECO:0000256" key="6">
    <source>
        <dbReference type="ARBA" id="ARBA00022614"/>
    </source>
</evidence>
<keyword evidence="10" id="KW-0677">Repeat</keyword>
<feature type="transmembrane region" description="Helical" evidence="20">
    <location>
        <begin position="547"/>
        <end position="568"/>
    </location>
</feature>
<proteinExistence type="predicted"/>
<evidence type="ECO:0000256" key="2">
    <source>
        <dbReference type="ARBA" id="ARBA00012513"/>
    </source>
</evidence>
<dbReference type="GO" id="GO:0004714">
    <property type="term" value="F:transmembrane receptor protein tyrosine kinase activity"/>
    <property type="evidence" value="ECO:0007669"/>
    <property type="project" value="InterPro"/>
</dbReference>
<evidence type="ECO:0000256" key="20">
    <source>
        <dbReference type="SAM" id="Phobius"/>
    </source>
</evidence>
<dbReference type="SMART" id="SM00220">
    <property type="entry name" value="S_TKc"/>
    <property type="match status" value="1"/>
</dbReference>
<protein>
    <recommendedName>
        <fullName evidence="2">non-specific serine/threonine protein kinase</fullName>
        <ecNumber evidence="2">2.7.11.1</ecNumber>
    </recommendedName>
</protein>
<evidence type="ECO:0000256" key="13">
    <source>
        <dbReference type="ARBA" id="ARBA00022840"/>
    </source>
</evidence>
<evidence type="ECO:0000313" key="22">
    <source>
        <dbReference type="EMBL" id="KAF5784502.1"/>
    </source>
</evidence>
<comment type="subcellular location">
    <subcellularLocation>
        <location evidence="1">Cell membrane</location>
        <topology evidence="1">Single-pass membrane protein</topology>
    </subcellularLocation>
</comment>
<dbReference type="Pfam" id="PF07714">
    <property type="entry name" value="PK_Tyr_Ser-Thr"/>
    <property type="match status" value="2"/>
</dbReference>
<dbReference type="GO" id="GO:0005524">
    <property type="term" value="F:ATP binding"/>
    <property type="evidence" value="ECO:0007669"/>
    <property type="project" value="UniProtKB-KW"/>
</dbReference>
<comment type="catalytic activity">
    <reaction evidence="19">
        <text>L-seryl-[protein] + ATP = O-phospho-L-seryl-[protein] + ADP + H(+)</text>
        <dbReference type="Rhea" id="RHEA:17989"/>
        <dbReference type="Rhea" id="RHEA-COMP:9863"/>
        <dbReference type="Rhea" id="RHEA-COMP:11604"/>
        <dbReference type="ChEBI" id="CHEBI:15378"/>
        <dbReference type="ChEBI" id="CHEBI:29999"/>
        <dbReference type="ChEBI" id="CHEBI:30616"/>
        <dbReference type="ChEBI" id="CHEBI:83421"/>
        <dbReference type="ChEBI" id="CHEBI:456216"/>
        <dbReference type="EC" id="2.7.11.1"/>
    </reaction>
</comment>
<evidence type="ECO:0000256" key="12">
    <source>
        <dbReference type="ARBA" id="ARBA00022777"/>
    </source>
</evidence>
<gene>
    <name evidence="22" type="ORF">HanXRQr2_Chr11g0520231</name>
</gene>